<evidence type="ECO:0000313" key="2">
    <source>
        <dbReference type="Proteomes" id="UP001345963"/>
    </source>
</evidence>
<proteinExistence type="predicted"/>
<reference evidence="1 2" key="1">
    <citation type="submission" date="2021-07" db="EMBL/GenBank/DDBJ databases">
        <authorList>
            <person name="Palmer J.M."/>
        </authorList>
    </citation>
    <scope>NUCLEOTIDE SEQUENCE [LARGE SCALE GENOMIC DNA]</scope>
    <source>
        <strain evidence="1 2">AT_MEX2019</strain>
        <tissue evidence="1">Muscle</tissue>
    </source>
</reference>
<protein>
    <submittedName>
        <fullName evidence="1">Uncharacterized protein</fullName>
    </submittedName>
</protein>
<organism evidence="1 2">
    <name type="scientific">Ataeniobius toweri</name>
    <dbReference type="NCBI Taxonomy" id="208326"/>
    <lineage>
        <taxon>Eukaryota</taxon>
        <taxon>Metazoa</taxon>
        <taxon>Chordata</taxon>
        <taxon>Craniata</taxon>
        <taxon>Vertebrata</taxon>
        <taxon>Euteleostomi</taxon>
        <taxon>Actinopterygii</taxon>
        <taxon>Neopterygii</taxon>
        <taxon>Teleostei</taxon>
        <taxon>Neoteleostei</taxon>
        <taxon>Acanthomorphata</taxon>
        <taxon>Ovalentaria</taxon>
        <taxon>Atherinomorphae</taxon>
        <taxon>Cyprinodontiformes</taxon>
        <taxon>Goodeidae</taxon>
        <taxon>Ataeniobius</taxon>
    </lineage>
</organism>
<sequence>MRPTLNFLDTMSGRKLTPHITPNTIILTVKHGGGSFVLWKYCFQQGKEAGWIKWKTEAAYCRTVLKENMLQAGIRLLLNHWFKAKHIHGLAKSGQSPELNPAENL</sequence>
<gene>
    <name evidence="1" type="ORF">ATANTOWER_003616</name>
</gene>
<evidence type="ECO:0000313" key="1">
    <source>
        <dbReference type="EMBL" id="MED6258156.1"/>
    </source>
</evidence>
<dbReference type="EMBL" id="JAHUTI010080064">
    <property type="protein sequence ID" value="MED6258156.1"/>
    <property type="molecule type" value="Genomic_DNA"/>
</dbReference>
<dbReference type="Proteomes" id="UP001345963">
    <property type="component" value="Unassembled WGS sequence"/>
</dbReference>
<comment type="caution">
    <text evidence="1">The sequence shown here is derived from an EMBL/GenBank/DDBJ whole genome shotgun (WGS) entry which is preliminary data.</text>
</comment>
<name>A0ABU7C5F7_9TELE</name>
<accession>A0ABU7C5F7</accession>
<keyword evidence="2" id="KW-1185">Reference proteome</keyword>